<dbReference type="SUPFAM" id="SSF48371">
    <property type="entry name" value="ARM repeat"/>
    <property type="match status" value="1"/>
</dbReference>
<dbReference type="InterPro" id="IPR016024">
    <property type="entry name" value="ARM-type_fold"/>
</dbReference>
<accession>A0ABX8UCR6</accession>
<protein>
    <submittedName>
        <fullName evidence="2">Uncharacterized protein</fullName>
    </submittedName>
</protein>
<name>A0ABX8UCR6_9ACTN</name>
<dbReference type="Proteomes" id="UP000824681">
    <property type="component" value="Chromosome"/>
</dbReference>
<feature type="compositionally biased region" description="Basic and acidic residues" evidence="1">
    <location>
        <begin position="1"/>
        <end position="14"/>
    </location>
</feature>
<dbReference type="RefSeq" id="WP_051112651.1">
    <property type="nucleotide sequence ID" value="NZ_CP068985.1"/>
</dbReference>
<feature type="region of interest" description="Disordered" evidence="1">
    <location>
        <begin position="1"/>
        <end position="43"/>
    </location>
</feature>
<gene>
    <name evidence="2" type="ORF">Nocox_38430</name>
</gene>
<sequence length="744" mass="81261">MSQKTDDPPAKEDGSGEEAGSAADQQPQPDHQNRDDTTPLSAEDALHALRHGGEDEAERAEAAQAAAIAARVMERLNGDPLGMRINTVALFNGRVDVAGGMSLGGGGQRAGRVTTKISPRGLARWTKGHFPPPRFDEALRVLVEHRLLILALPPGGRRTTGMNLLVRAMERHPDGGCHMVVDASVLREAQWTPPESNAGYLLVLDGAVTGLDPGLIDEQWIDDMTDRLKERTSYLVLVTGPPKGALVQAGRSGQVITTLGRLDPISLIERHLREREPTPEEAAELRRRLSDAGALELLREDPRPRTAVRLAAVIREGKDLVTAVRDLRDPTAQVHAWFSRCREPESTSFALAAAVLDDATYLTVSDAATALYKQLTPPTEAPVDLRFRERLESDHPWLQVSLGSGAVPGDVAPRVRYRNPLVRQAVLGYAWTSLDGRRSALLAWIRQLVTHPDIDVRARAAVAAGVLGWSDYDHALHRYLRQWAESNSLVLRQSAATALDVVGGHPDLTEAVWNLLEDWVAEADTPGQRRRGLTAAVTLGSRLGASRPDRATRALRVLLNREEKDWGTLLPVGLSLFRLIEHGCVSDVLSALLDWSQPQDNSTAVAKALSAFVFVAGLPAGETTAALAGPEHRPSTCPLLLAGAEGNLVPLTELWARALSRRQVQDQALETLRDYLDEHAGRDRTAYRNVRLLALAVAKRSGRHRERLLYHLDDWARAAGRRDHPAAQIRAALDQRSAYATGRT</sequence>
<evidence type="ECO:0000313" key="2">
    <source>
        <dbReference type="EMBL" id="QYC45236.1"/>
    </source>
</evidence>
<proteinExistence type="predicted"/>
<reference evidence="2 3" key="1">
    <citation type="journal article" date="2021" name="ACS Chem. Biol.">
        <title>Genomic-Led Discovery of a Novel Glycopeptide Antibiotic by Nonomuraea coxensis DSM 45129.</title>
        <authorList>
            <person name="Yushchuk O."/>
            <person name="Vior N.M."/>
            <person name="Andreo-Vidal A."/>
            <person name="Berini F."/>
            <person name="Ruckert C."/>
            <person name="Busche T."/>
            <person name="Binda E."/>
            <person name="Kalinowski J."/>
            <person name="Truman A.W."/>
            <person name="Marinelli F."/>
        </authorList>
    </citation>
    <scope>NUCLEOTIDE SEQUENCE [LARGE SCALE GENOMIC DNA]</scope>
    <source>
        <strain evidence="2 3">DSM 45129</strain>
    </source>
</reference>
<dbReference type="EMBL" id="CP068985">
    <property type="protein sequence ID" value="QYC45236.1"/>
    <property type="molecule type" value="Genomic_DNA"/>
</dbReference>
<keyword evidence="3" id="KW-1185">Reference proteome</keyword>
<evidence type="ECO:0000256" key="1">
    <source>
        <dbReference type="SAM" id="MobiDB-lite"/>
    </source>
</evidence>
<dbReference type="InterPro" id="IPR011989">
    <property type="entry name" value="ARM-like"/>
</dbReference>
<evidence type="ECO:0000313" key="3">
    <source>
        <dbReference type="Proteomes" id="UP000824681"/>
    </source>
</evidence>
<organism evidence="2 3">
    <name type="scientific">Nonomuraea coxensis DSM 45129</name>
    <dbReference type="NCBI Taxonomy" id="1122611"/>
    <lineage>
        <taxon>Bacteria</taxon>
        <taxon>Bacillati</taxon>
        <taxon>Actinomycetota</taxon>
        <taxon>Actinomycetes</taxon>
        <taxon>Streptosporangiales</taxon>
        <taxon>Streptosporangiaceae</taxon>
        <taxon>Nonomuraea</taxon>
    </lineage>
</organism>
<dbReference type="Gene3D" id="1.25.10.10">
    <property type="entry name" value="Leucine-rich Repeat Variant"/>
    <property type="match status" value="1"/>
</dbReference>